<dbReference type="Proteomes" id="UP000033607">
    <property type="component" value="Unassembled WGS sequence"/>
</dbReference>
<comment type="similarity">
    <text evidence="1">Belongs to the SMP-30/CGR1 family.</text>
</comment>
<dbReference type="EMBL" id="LATL02000057">
    <property type="protein sequence ID" value="KMW70793.1"/>
    <property type="molecule type" value="Genomic_DNA"/>
</dbReference>
<dbReference type="Gene3D" id="2.120.10.30">
    <property type="entry name" value="TolB, C-terminal domain"/>
    <property type="match status" value="1"/>
</dbReference>
<protein>
    <submittedName>
        <fullName evidence="5">Gluconolaconase</fullName>
    </submittedName>
</protein>
<dbReference type="Pfam" id="PF08450">
    <property type="entry name" value="SGL"/>
    <property type="match status" value="1"/>
</dbReference>
<keyword evidence="3" id="KW-0479">Metal-binding</keyword>
<feature type="binding site" evidence="3">
    <location>
        <position position="149"/>
    </location>
    <ligand>
        <name>a divalent metal cation</name>
        <dbReference type="ChEBI" id="CHEBI:60240"/>
    </ligand>
</feature>
<keyword evidence="3" id="KW-0862">Zinc</keyword>
<evidence type="ECO:0000313" key="5">
    <source>
        <dbReference type="EMBL" id="KMW70793.1"/>
    </source>
</evidence>
<feature type="domain" description="SMP-30/Gluconolactonase/LRE-like region" evidence="4">
    <location>
        <begin position="18"/>
        <end position="258"/>
    </location>
</feature>
<dbReference type="OrthoDB" id="2633250at2"/>
<evidence type="ECO:0000313" key="6">
    <source>
        <dbReference type="Proteomes" id="UP000033607"/>
    </source>
</evidence>
<evidence type="ECO:0000259" key="4">
    <source>
        <dbReference type="Pfam" id="PF08450"/>
    </source>
</evidence>
<comment type="cofactor">
    <cofactor evidence="3">
        <name>Zn(2+)</name>
        <dbReference type="ChEBI" id="CHEBI:29105"/>
    </cofactor>
    <text evidence="3">Binds 1 divalent metal cation per subunit.</text>
</comment>
<dbReference type="InterPro" id="IPR005511">
    <property type="entry name" value="SMP-30"/>
</dbReference>
<dbReference type="PANTHER" id="PTHR10907">
    <property type="entry name" value="REGUCALCIN"/>
    <property type="match status" value="1"/>
</dbReference>
<sequence>MNLVQSSVQNVLTARARLGEGPVWDADQQKLYWVDIYNYRVHQFDPTTGKDRYFDVGDLVSAIAIAKPDQLLLALRDRLAFLDLKTEKIETLKSVKFSHPDTRFNDGKCDPQGRFWIGSISQVPGEAALYRYDPDGSLNLMETGLTNSNGLGWSPDGQTFYLTDSAKRTLYAYPFDGKTGTISDRRVFVNLEDENVEPDGLTIDTAGNIWSALWDGWAVVCFNPNGEEILRVEMPVQRPTCPTFGGPHLTDLYITSASVGLNQKEIQQGFYAGDLFCVSTTVHGMPSYSFKSGV</sequence>
<dbReference type="PANTHER" id="PTHR10907:SF47">
    <property type="entry name" value="REGUCALCIN"/>
    <property type="match status" value="1"/>
</dbReference>
<accession>A0A0J9EX56</accession>
<gene>
    <name evidence="5" type="ORF">WN50_32505</name>
</gene>
<feature type="binding site" evidence="3">
    <location>
        <position position="199"/>
    </location>
    <ligand>
        <name>a divalent metal cation</name>
        <dbReference type="ChEBI" id="CHEBI:60240"/>
    </ligand>
</feature>
<name>A0A0J9EX56_9CYAN</name>
<dbReference type="PRINTS" id="PR01790">
    <property type="entry name" value="SMP30FAMILY"/>
</dbReference>
<feature type="active site" description="Proton donor/acceptor" evidence="2">
    <location>
        <position position="199"/>
    </location>
</feature>
<evidence type="ECO:0000256" key="2">
    <source>
        <dbReference type="PIRSR" id="PIRSR605511-1"/>
    </source>
</evidence>
<dbReference type="GO" id="GO:0019853">
    <property type="term" value="P:L-ascorbic acid biosynthetic process"/>
    <property type="evidence" value="ECO:0007669"/>
    <property type="project" value="TreeGrafter"/>
</dbReference>
<feature type="binding site" evidence="3">
    <location>
        <position position="105"/>
    </location>
    <ligand>
        <name>substrate</name>
    </ligand>
</feature>
<dbReference type="InterPro" id="IPR013658">
    <property type="entry name" value="SGL"/>
</dbReference>
<dbReference type="GO" id="GO:0005509">
    <property type="term" value="F:calcium ion binding"/>
    <property type="evidence" value="ECO:0007669"/>
    <property type="project" value="TreeGrafter"/>
</dbReference>
<dbReference type="GO" id="GO:0004341">
    <property type="term" value="F:gluconolactonase activity"/>
    <property type="evidence" value="ECO:0007669"/>
    <property type="project" value="TreeGrafter"/>
</dbReference>
<comment type="caution">
    <text evidence="5">The sequence shown here is derived from an EMBL/GenBank/DDBJ whole genome shotgun (WGS) entry which is preliminary data.</text>
</comment>
<proteinExistence type="inferred from homology"/>
<organism evidence="5 6">
    <name type="scientific">Limnoraphis robusta CS-951</name>
    <dbReference type="NCBI Taxonomy" id="1637645"/>
    <lineage>
        <taxon>Bacteria</taxon>
        <taxon>Bacillati</taxon>
        <taxon>Cyanobacteriota</taxon>
        <taxon>Cyanophyceae</taxon>
        <taxon>Oscillatoriophycideae</taxon>
        <taxon>Oscillatoriales</taxon>
        <taxon>Sirenicapillariaceae</taxon>
        <taxon>Limnoraphis</taxon>
    </lineage>
</organism>
<dbReference type="InterPro" id="IPR011042">
    <property type="entry name" value="6-blade_b-propeller_TolB-like"/>
</dbReference>
<reference evidence="5 6" key="1">
    <citation type="submission" date="2015-06" db="EMBL/GenBank/DDBJ databases">
        <title>Draft genome assembly of filamentous brackish cyanobacterium Limnoraphis robusta strain CS-951.</title>
        <authorList>
            <person name="Willis A."/>
            <person name="Parks M."/>
            <person name="Burford M.A."/>
        </authorList>
    </citation>
    <scope>NUCLEOTIDE SEQUENCE [LARGE SCALE GENOMIC DNA]</scope>
    <source>
        <strain evidence="5 6">CS-951</strain>
    </source>
</reference>
<evidence type="ECO:0000256" key="3">
    <source>
        <dbReference type="PIRSR" id="PIRSR605511-2"/>
    </source>
</evidence>
<evidence type="ECO:0000256" key="1">
    <source>
        <dbReference type="ARBA" id="ARBA00008853"/>
    </source>
</evidence>
<feature type="binding site" evidence="3">
    <location>
        <position position="103"/>
    </location>
    <ligand>
        <name>substrate</name>
    </ligand>
</feature>
<feature type="binding site" evidence="3">
    <location>
        <position position="20"/>
    </location>
    <ligand>
        <name>a divalent metal cation</name>
        <dbReference type="ChEBI" id="CHEBI:60240"/>
    </ligand>
</feature>
<dbReference type="SUPFAM" id="SSF63829">
    <property type="entry name" value="Calcium-dependent phosphotriesterase"/>
    <property type="match status" value="1"/>
</dbReference>
<dbReference type="PATRIC" id="fig|1637645.4.peg.1049"/>
<dbReference type="AlphaFoldDB" id="A0A0J9EX56"/>
<dbReference type="RefSeq" id="WP_049558090.1">
    <property type="nucleotide sequence ID" value="NZ_LATL02000057.1"/>
</dbReference>